<evidence type="ECO:0000313" key="2">
    <source>
        <dbReference type="EMBL" id="KAA6404021.1"/>
    </source>
</evidence>
<dbReference type="PANTHER" id="PTHR28112">
    <property type="entry name" value="SRP-INDEPENDENT TARGETING PROTEIN 3"/>
    <property type="match status" value="1"/>
</dbReference>
<gene>
    <name evidence="2" type="ORF">EZS28_000452</name>
</gene>
<proteinExistence type="predicted"/>
<dbReference type="EMBL" id="SNRW01000036">
    <property type="protein sequence ID" value="KAA6404021.1"/>
    <property type="molecule type" value="Genomic_DNA"/>
</dbReference>
<name>A0A5J4X9P6_9EUKA</name>
<dbReference type="InterPro" id="IPR012098">
    <property type="entry name" value="SND3_fun"/>
</dbReference>
<dbReference type="PANTHER" id="PTHR28112:SF1">
    <property type="entry name" value="SRP-INDEPENDENT TARGETING PROTEIN 3"/>
    <property type="match status" value="1"/>
</dbReference>
<feature type="transmembrane region" description="Helical" evidence="1">
    <location>
        <begin position="31"/>
        <end position="52"/>
    </location>
</feature>
<organism evidence="2 3">
    <name type="scientific">Streblomastix strix</name>
    <dbReference type="NCBI Taxonomy" id="222440"/>
    <lineage>
        <taxon>Eukaryota</taxon>
        <taxon>Metamonada</taxon>
        <taxon>Preaxostyla</taxon>
        <taxon>Oxymonadida</taxon>
        <taxon>Streblomastigidae</taxon>
        <taxon>Streblomastix</taxon>
    </lineage>
</organism>
<dbReference type="GO" id="GO:0045047">
    <property type="term" value="P:protein targeting to ER"/>
    <property type="evidence" value="ECO:0007669"/>
    <property type="project" value="InterPro"/>
</dbReference>
<dbReference type="AlphaFoldDB" id="A0A5J4X9P6"/>
<feature type="transmembrane region" description="Helical" evidence="1">
    <location>
        <begin position="99"/>
        <end position="120"/>
    </location>
</feature>
<keyword evidence="1" id="KW-0812">Transmembrane</keyword>
<dbReference type="Pfam" id="PF10032">
    <property type="entry name" value="Pho88"/>
    <property type="match status" value="1"/>
</dbReference>
<reference evidence="2 3" key="1">
    <citation type="submission" date="2019-03" db="EMBL/GenBank/DDBJ databases">
        <title>Single cell metagenomics reveals metabolic interactions within the superorganism composed of flagellate Streblomastix strix and complex community of Bacteroidetes bacteria on its surface.</title>
        <authorList>
            <person name="Treitli S.C."/>
            <person name="Kolisko M."/>
            <person name="Husnik F."/>
            <person name="Keeling P."/>
            <person name="Hampl V."/>
        </authorList>
    </citation>
    <scope>NUCLEOTIDE SEQUENCE [LARGE SCALE GENOMIC DNA]</scope>
    <source>
        <strain evidence="2">ST1C</strain>
    </source>
</reference>
<dbReference type="GO" id="GO:0005783">
    <property type="term" value="C:endoplasmic reticulum"/>
    <property type="evidence" value="ECO:0007669"/>
    <property type="project" value="InterPro"/>
</dbReference>
<sequence length="190" mass="21896">MVNVLLVRVVLTLFVKFLIVPYFDWDSSSKQWLLLEINIGIQLIILGLYLFINNLIKKRQYSDEKTVKVIEIKWQDALNGNPVETTSLQSIPEYDTSEVFGSLKGMLVSSVLTAFFFFIMHSIQQVIVQILLSPIQFVFNPLVQIYLFKREIDRPYSEGILLKFKNLMQKASGQVSKKEVVEASSVQKNE</sequence>
<keyword evidence="1" id="KW-1133">Transmembrane helix</keyword>
<evidence type="ECO:0000256" key="1">
    <source>
        <dbReference type="SAM" id="Phobius"/>
    </source>
</evidence>
<feature type="transmembrane region" description="Helical" evidence="1">
    <location>
        <begin position="126"/>
        <end position="148"/>
    </location>
</feature>
<protein>
    <submittedName>
        <fullName evidence="2">Uncharacterized protein</fullName>
    </submittedName>
</protein>
<dbReference type="Proteomes" id="UP000324800">
    <property type="component" value="Unassembled WGS sequence"/>
</dbReference>
<feature type="transmembrane region" description="Helical" evidence="1">
    <location>
        <begin position="5"/>
        <end position="25"/>
    </location>
</feature>
<dbReference type="GO" id="GO:0005739">
    <property type="term" value="C:mitochondrion"/>
    <property type="evidence" value="ECO:0007669"/>
    <property type="project" value="TreeGrafter"/>
</dbReference>
<keyword evidence="1" id="KW-0472">Membrane</keyword>
<accession>A0A5J4X9P6</accession>
<evidence type="ECO:0000313" key="3">
    <source>
        <dbReference type="Proteomes" id="UP000324800"/>
    </source>
</evidence>
<comment type="caution">
    <text evidence="2">The sequence shown here is derived from an EMBL/GenBank/DDBJ whole genome shotgun (WGS) entry which is preliminary data.</text>
</comment>